<keyword evidence="1" id="KW-0812">Transmembrane</keyword>
<sequence length="176" mass="20434">MKHSYSQSVGIRWLPISIWTVIIIIVSCCIFGIYLYQDIYDKKTMGFEETADTIINQTAIVDIDNIELFHGEDAYHIVYGTTADGEGRIIFYPLEGAEKDILSVSNSEIISKDEILQNWKSECSNCTFVKISPAVIKDNIYWEVTYHDNNARYVIDYMSIYDGSLDEQYRFERMFN</sequence>
<accession>A0A494YUU4</accession>
<dbReference type="Pfam" id="PF17881">
    <property type="entry name" value="TseB"/>
    <property type="match status" value="1"/>
</dbReference>
<feature type="domain" description="Cell wall elongation regulator TseB-like" evidence="2">
    <location>
        <begin position="51"/>
        <end position="93"/>
    </location>
</feature>
<dbReference type="InterPro" id="IPR046350">
    <property type="entry name" value="Cystatin_sf"/>
</dbReference>
<proteinExistence type="predicted"/>
<dbReference type="RefSeq" id="WP_121133098.1">
    <property type="nucleotide sequence ID" value="NZ_JBHUFK010000015.1"/>
</dbReference>
<reference evidence="3 4" key="1">
    <citation type="journal article" date="2015" name="Antonie Van Leeuwenhoek">
        <title>Oceanobacillus bengalensis sp. nov., a bacterium isolated from seawater of the Bay of Bengal.</title>
        <authorList>
            <person name="Yongchang O."/>
            <person name="Xiang W."/>
            <person name="Wang G."/>
        </authorList>
    </citation>
    <scope>NUCLEOTIDE SEQUENCE [LARGE SCALE GENOMIC DNA]</scope>
    <source>
        <strain evidence="3 4">MCCC 1K00260</strain>
    </source>
</reference>
<evidence type="ECO:0000256" key="1">
    <source>
        <dbReference type="SAM" id="Phobius"/>
    </source>
</evidence>
<comment type="caution">
    <text evidence="3">The sequence shown here is derived from an EMBL/GenBank/DDBJ whole genome shotgun (WGS) entry which is preliminary data.</text>
</comment>
<dbReference type="Gene3D" id="3.10.450.40">
    <property type="match status" value="2"/>
</dbReference>
<feature type="transmembrane region" description="Helical" evidence="1">
    <location>
        <begin position="16"/>
        <end position="36"/>
    </location>
</feature>
<keyword evidence="1" id="KW-1133">Transmembrane helix</keyword>
<dbReference type="EMBL" id="RBZO01000025">
    <property type="protein sequence ID" value="RKQ13931.1"/>
    <property type="molecule type" value="Genomic_DNA"/>
</dbReference>
<dbReference type="OrthoDB" id="2381181at2"/>
<keyword evidence="4" id="KW-1185">Reference proteome</keyword>
<organism evidence="3 4">
    <name type="scientific">Oceanobacillus bengalensis</name>
    <dbReference type="NCBI Taxonomy" id="1435466"/>
    <lineage>
        <taxon>Bacteria</taxon>
        <taxon>Bacillati</taxon>
        <taxon>Bacillota</taxon>
        <taxon>Bacilli</taxon>
        <taxon>Bacillales</taxon>
        <taxon>Bacillaceae</taxon>
        <taxon>Oceanobacillus</taxon>
    </lineage>
</organism>
<evidence type="ECO:0000313" key="3">
    <source>
        <dbReference type="EMBL" id="RKQ13931.1"/>
    </source>
</evidence>
<dbReference type="AlphaFoldDB" id="A0A494YUU4"/>
<keyword evidence="1" id="KW-0472">Membrane</keyword>
<gene>
    <name evidence="3" type="ORF">D8M05_14695</name>
</gene>
<dbReference type="Proteomes" id="UP000281813">
    <property type="component" value="Unassembled WGS sequence"/>
</dbReference>
<evidence type="ECO:0000313" key="4">
    <source>
        <dbReference type="Proteomes" id="UP000281813"/>
    </source>
</evidence>
<dbReference type="PROSITE" id="PS51257">
    <property type="entry name" value="PROKAR_LIPOPROTEIN"/>
    <property type="match status" value="1"/>
</dbReference>
<protein>
    <recommendedName>
        <fullName evidence="2">Cell wall elongation regulator TseB-like domain-containing protein</fullName>
    </recommendedName>
</protein>
<evidence type="ECO:0000259" key="2">
    <source>
        <dbReference type="Pfam" id="PF17881"/>
    </source>
</evidence>
<dbReference type="InterPro" id="IPR041401">
    <property type="entry name" value="TseB-like_dom"/>
</dbReference>
<dbReference type="SUPFAM" id="SSF54403">
    <property type="entry name" value="Cystatin/monellin"/>
    <property type="match status" value="2"/>
</dbReference>
<name>A0A494YUU4_9BACI</name>